<dbReference type="PaxDb" id="5507-FOXG_02759P0"/>
<evidence type="ECO:0000259" key="1">
    <source>
        <dbReference type="PROSITE" id="PS51186"/>
    </source>
</evidence>
<dbReference type="InterPro" id="IPR016181">
    <property type="entry name" value="Acyl_CoA_acyltransferase"/>
</dbReference>
<dbReference type="PROSITE" id="PS51186">
    <property type="entry name" value="GNAT"/>
    <property type="match status" value="1"/>
</dbReference>
<feature type="domain" description="N-acetyltransferase" evidence="1">
    <location>
        <begin position="1"/>
        <end position="199"/>
    </location>
</feature>
<dbReference type="CDD" id="cd04301">
    <property type="entry name" value="NAT_SF"/>
    <property type="match status" value="1"/>
</dbReference>
<name>F9FRQ8_FUSOF</name>
<dbReference type="Gene3D" id="3.40.630.30">
    <property type="match status" value="1"/>
</dbReference>
<proteinExistence type="predicted"/>
<organism evidence="2">
    <name type="scientific">Fusarium oxysporum (strain Fo5176)</name>
    <name type="common">Fusarium vascular wilt</name>
    <dbReference type="NCBI Taxonomy" id="660025"/>
    <lineage>
        <taxon>Eukaryota</taxon>
        <taxon>Fungi</taxon>
        <taxon>Dikarya</taxon>
        <taxon>Ascomycota</taxon>
        <taxon>Pezizomycotina</taxon>
        <taxon>Sordariomycetes</taxon>
        <taxon>Hypocreomycetidae</taxon>
        <taxon>Hypocreales</taxon>
        <taxon>Nectriaceae</taxon>
        <taxon>Fusarium</taxon>
        <taxon>Fusarium oxysporum species complex</taxon>
    </lineage>
</organism>
<gene>
    <name evidence="2" type="ORF">FOXB_09089</name>
</gene>
<reference evidence="2" key="1">
    <citation type="journal article" date="2012" name="Mol. Plant Microbe Interact.">
        <title>A highly conserved effector in Fusarium oxysporum is required for full virulence on Arabidopsis.</title>
        <authorList>
            <person name="Thatcher L.F."/>
            <person name="Gardiner D.M."/>
            <person name="Kazan K."/>
            <person name="Manners J."/>
        </authorList>
    </citation>
    <scope>NUCLEOTIDE SEQUENCE [LARGE SCALE GENOMIC DNA]</scope>
    <source>
        <strain evidence="2">Fo5176</strain>
    </source>
</reference>
<dbReference type="InterPro" id="IPR000182">
    <property type="entry name" value="GNAT_dom"/>
</dbReference>
<comment type="caution">
    <text evidence="2">The sequence shown here is derived from an EMBL/GenBank/DDBJ whole genome shotgun (WGS) entry which is preliminary data.</text>
</comment>
<dbReference type="EMBL" id="AFQF01002534">
    <property type="protein sequence ID" value="EGU80387.1"/>
    <property type="molecule type" value="Genomic_DNA"/>
</dbReference>
<dbReference type="STRING" id="660025.F9FRQ8"/>
<sequence>MRIRIATRDDIPAAGAIMAAAYIDDEQDAYMFPGRKKYSKKYLKTKESIVRHGMDDPTGTTIIAELEEGDDGWTGQSELMGLYMLDPLTSASNAATMARTCRLPSSKRYLGTDPGDCAMYGIMDIAVDPRYQGRGVARELVKWGMNKAAEEGVPIELSATPAGSGLYEKLGFKKIGVWRWKPGMEGEDGMGGWDIMWWQKDQ</sequence>
<evidence type="ECO:0000313" key="2">
    <source>
        <dbReference type="EMBL" id="EGU80387.1"/>
    </source>
</evidence>
<accession>F9FRQ8</accession>
<dbReference type="InterPro" id="IPR052523">
    <property type="entry name" value="Trichothecene_AcTrans"/>
</dbReference>
<dbReference type="PANTHER" id="PTHR42791">
    <property type="entry name" value="GNAT FAMILY ACETYLTRANSFERASE"/>
    <property type="match status" value="1"/>
</dbReference>
<dbReference type="OrthoDB" id="2115692at2759"/>
<dbReference type="PANTHER" id="PTHR42791:SF17">
    <property type="entry name" value="ACETYLTRANSFERASE, GNAT FAMILY FAMILY (AFU_ORTHOLOGUE AFUA_8G05690)"/>
    <property type="match status" value="1"/>
</dbReference>
<dbReference type="SUPFAM" id="SSF55729">
    <property type="entry name" value="Acyl-CoA N-acyltransferases (Nat)"/>
    <property type="match status" value="1"/>
</dbReference>
<dbReference type="GO" id="GO:0016747">
    <property type="term" value="F:acyltransferase activity, transferring groups other than amino-acyl groups"/>
    <property type="evidence" value="ECO:0007669"/>
    <property type="project" value="InterPro"/>
</dbReference>
<protein>
    <recommendedName>
        <fullName evidence="1">N-acetyltransferase domain-containing protein</fullName>
    </recommendedName>
</protein>
<dbReference type="AlphaFoldDB" id="F9FRQ8"/>
<dbReference type="Pfam" id="PF13508">
    <property type="entry name" value="Acetyltransf_7"/>
    <property type="match status" value="1"/>
</dbReference>